<dbReference type="InterPro" id="IPR037294">
    <property type="entry name" value="ABC_BtuC-like"/>
</dbReference>
<feature type="transmembrane region" description="Helical" evidence="8">
    <location>
        <begin position="302"/>
        <end position="320"/>
    </location>
</feature>
<gene>
    <name evidence="9" type="ORF">J0I24_05100</name>
</gene>
<dbReference type="EMBL" id="JAFKMR010000013">
    <property type="protein sequence ID" value="MBN8743667.1"/>
    <property type="molecule type" value="Genomic_DNA"/>
</dbReference>
<feature type="transmembrane region" description="Helical" evidence="8">
    <location>
        <begin position="196"/>
        <end position="214"/>
    </location>
</feature>
<dbReference type="Proteomes" id="UP000664800">
    <property type="component" value="Unassembled WGS sequence"/>
</dbReference>
<comment type="caution">
    <text evidence="9">The sequence shown here is derived from an EMBL/GenBank/DDBJ whole genome shotgun (WGS) entry which is preliminary data.</text>
</comment>
<evidence type="ECO:0000256" key="8">
    <source>
        <dbReference type="SAM" id="Phobius"/>
    </source>
</evidence>
<protein>
    <submittedName>
        <fullName evidence="9">Iron ABC transporter permease</fullName>
    </submittedName>
</protein>
<dbReference type="GO" id="GO:0022857">
    <property type="term" value="F:transmembrane transporter activity"/>
    <property type="evidence" value="ECO:0007669"/>
    <property type="project" value="InterPro"/>
</dbReference>
<dbReference type="Gene3D" id="1.10.3470.10">
    <property type="entry name" value="ABC transporter involved in vitamin B12 uptake, BtuC"/>
    <property type="match status" value="1"/>
</dbReference>
<dbReference type="AlphaFoldDB" id="A0A8I1MVF9"/>
<dbReference type="Pfam" id="PF01032">
    <property type="entry name" value="FecCD"/>
    <property type="match status" value="1"/>
</dbReference>
<keyword evidence="7 8" id="KW-0472">Membrane</keyword>
<evidence type="ECO:0000313" key="10">
    <source>
        <dbReference type="Proteomes" id="UP000664800"/>
    </source>
</evidence>
<keyword evidence="4" id="KW-1003">Cell membrane</keyword>
<dbReference type="RefSeq" id="WP_276728724.1">
    <property type="nucleotide sequence ID" value="NZ_JAFKMR010000013.1"/>
</dbReference>
<dbReference type="GO" id="GO:0005886">
    <property type="term" value="C:plasma membrane"/>
    <property type="evidence" value="ECO:0007669"/>
    <property type="project" value="UniProtKB-SubCell"/>
</dbReference>
<organism evidence="9 10">
    <name type="scientific">Thiomonas arsenitoxydans (strain DSM 22701 / CIP 110005 / 3As)</name>
    <dbReference type="NCBI Taxonomy" id="426114"/>
    <lineage>
        <taxon>Bacteria</taxon>
        <taxon>Pseudomonadati</taxon>
        <taxon>Pseudomonadota</taxon>
        <taxon>Betaproteobacteria</taxon>
        <taxon>Burkholderiales</taxon>
        <taxon>Thiomonas</taxon>
    </lineage>
</organism>
<sequence>MKGRFGLLGSALLLCAVTSLLLGRYQPSPLEAAVRLWQGLAGHPSELWTVIVELRAPRIVAAMCIGAALSTSGAAYQALFRNPLASPEVLGGLAGAAFGAALGILLGHTLWQVQLSSFVFGLMAVGMTLLLARLVGIHGIVVLLLAGLITGAFFAALLSTAKYVADPYDKLPAITYWLMGTLSSVSAHSVWLTAPLMALATAALIGLGHALNVLSMGDEEATTLGVPVRATRAWVIALATLLGTLSVTLAGMVAWVGLLIPQIARLIWGADNRRVLPASALLGALYLLLLDDVARTAFTVELPLGVLTALVGLPLLAVVLRRAAVSWAD</sequence>
<dbReference type="PANTHER" id="PTHR30472:SF70">
    <property type="entry name" value="MOLYBDATE IMPORT SYSTEM PERMEASE PROTEIN MOLB"/>
    <property type="match status" value="1"/>
</dbReference>
<dbReference type="SUPFAM" id="SSF81345">
    <property type="entry name" value="ABC transporter involved in vitamin B12 uptake, BtuC"/>
    <property type="match status" value="1"/>
</dbReference>
<keyword evidence="5 8" id="KW-0812">Transmembrane</keyword>
<accession>A0A8I1MVF9</accession>
<evidence type="ECO:0000256" key="4">
    <source>
        <dbReference type="ARBA" id="ARBA00022475"/>
    </source>
</evidence>
<evidence type="ECO:0000256" key="5">
    <source>
        <dbReference type="ARBA" id="ARBA00022692"/>
    </source>
</evidence>
<feature type="transmembrane region" description="Helical" evidence="8">
    <location>
        <begin position="113"/>
        <end position="132"/>
    </location>
</feature>
<evidence type="ECO:0000256" key="2">
    <source>
        <dbReference type="ARBA" id="ARBA00007935"/>
    </source>
</evidence>
<keyword evidence="6 8" id="KW-1133">Transmembrane helix</keyword>
<evidence type="ECO:0000256" key="6">
    <source>
        <dbReference type="ARBA" id="ARBA00022989"/>
    </source>
</evidence>
<feature type="transmembrane region" description="Helical" evidence="8">
    <location>
        <begin position="88"/>
        <end position="107"/>
    </location>
</feature>
<dbReference type="CDD" id="cd06550">
    <property type="entry name" value="TM_ABC_iron-siderophores_like"/>
    <property type="match status" value="1"/>
</dbReference>
<dbReference type="InterPro" id="IPR000522">
    <property type="entry name" value="ABC_transptr_permease_BtuC"/>
</dbReference>
<evidence type="ECO:0000313" key="9">
    <source>
        <dbReference type="EMBL" id="MBN8743667.1"/>
    </source>
</evidence>
<keyword evidence="3" id="KW-0813">Transport</keyword>
<name>A0A8I1MVF9_THIA3</name>
<comment type="subcellular location">
    <subcellularLocation>
        <location evidence="1">Cell membrane</location>
        <topology evidence="1">Multi-pass membrane protein</topology>
    </subcellularLocation>
</comment>
<feature type="transmembrane region" description="Helical" evidence="8">
    <location>
        <begin position="56"/>
        <end position="76"/>
    </location>
</feature>
<proteinExistence type="inferred from homology"/>
<comment type="similarity">
    <text evidence="2">Belongs to the binding-protein-dependent transport system permease family. FecCD subfamily.</text>
</comment>
<evidence type="ECO:0000256" key="3">
    <source>
        <dbReference type="ARBA" id="ARBA00022448"/>
    </source>
</evidence>
<dbReference type="GO" id="GO:0033214">
    <property type="term" value="P:siderophore-iron import into cell"/>
    <property type="evidence" value="ECO:0007669"/>
    <property type="project" value="TreeGrafter"/>
</dbReference>
<evidence type="ECO:0000256" key="1">
    <source>
        <dbReference type="ARBA" id="ARBA00004651"/>
    </source>
</evidence>
<evidence type="ECO:0000256" key="7">
    <source>
        <dbReference type="ARBA" id="ARBA00023136"/>
    </source>
</evidence>
<feature type="transmembrane region" description="Helical" evidence="8">
    <location>
        <begin position="234"/>
        <end position="260"/>
    </location>
</feature>
<dbReference type="PANTHER" id="PTHR30472">
    <property type="entry name" value="FERRIC ENTEROBACTIN TRANSPORT SYSTEM PERMEASE PROTEIN"/>
    <property type="match status" value="1"/>
</dbReference>
<feature type="transmembrane region" description="Helical" evidence="8">
    <location>
        <begin position="139"/>
        <end position="161"/>
    </location>
</feature>
<reference evidence="9" key="1">
    <citation type="submission" date="2021-02" db="EMBL/GenBank/DDBJ databases">
        <title>Thiocyanate and organic carbon inputs drive convergent selection for specific autotrophic Afipia and Thiobacillus strains within complex microbiomes.</title>
        <authorList>
            <person name="Huddy R.J."/>
            <person name="Sachdeva R."/>
            <person name="Kadzinga F."/>
            <person name="Kantor R.S."/>
            <person name="Harrison S.T.L."/>
            <person name="Banfield J.F."/>
        </authorList>
    </citation>
    <scope>NUCLEOTIDE SEQUENCE</scope>
    <source>
        <strain evidence="9">SCN18_13_7_16_R3_B_64_19</strain>
    </source>
</reference>